<organism evidence="2 3">
    <name type="scientific">Aeromicrobium erythreum</name>
    <dbReference type="NCBI Taxonomy" id="2041"/>
    <lineage>
        <taxon>Bacteria</taxon>
        <taxon>Bacillati</taxon>
        <taxon>Actinomycetota</taxon>
        <taxon>Actinomycetes</taxon>
        <taxon>Propionibacteriales</taxon>
        <taxon>Nocardioidaceae</taxon>
        <taxon>Aeromicrobium</taxon>
    </lineage>
</organism>
<keyword evidence="1" id="KW-0812">Transmembrane</keyword>
<dbReference type="EMBL" id="CP011502">
    <property type="protein sequence ID" value="ALX05708.1"/>
    <property type="molecule type" value="Genomic_DNA"/>
</dbReference>
<dbReference type="Proteomes" id="UP000067689">
    <property type="component" value="Chromosome"/>
</dbReference>
<name>A0A0U4CSS5_9ACTN</name>
<dbReference type="KEGG" id="aer:AERYTH_13870"/>
<dbReference type="STRING" id="2041.AERYTH_13870"/>
<feature type="transmembrane region" description="Helical" evidence="1">
    <location>
        <begin position="147"/>
        <end position="166"/>
    </location>
</feature>
<dbReference type="PATRIC" id="fig|2041.4.peg.2892"/>
<keyword evidence="3" id="KW-1185">Reference proteome</keyword>
<accession>A0A0U4CSS5</accession>
<feature type="transmembrane region" description="Helical" evidence="1">
    <location>
        <begin position="295"/>
        <end position="315"/>
    </location>
</feature>
<feature type="transmembrane region" description="Helical" evidence="1">
    <location>
        <begin position="212"/>
        <end position="231"/>
    </location>
</feature>
<proteinExistence type="predicted"/>
<evidence type="ECO:0000256" key="1">
    <source>
        <dbReference type="SAM" id="Phobius"/>
    </source>
</evidence>
<feature type="transmembrane region" description="Helical" evidence="1">
    <location>
        <begin position="186"/>
        <end position="206"/>
    </location>
</feature>
<feature type="transmembrane region" description="Helical" evidence="1">
    <location>
        <begin position="12"/>
        <end position="34"/>
    </location>
</feature>
<feature type="transmembrane region" description="Helical" evidence="1">
    <location>
        <begin position="238"/>
        <end position="256"/>
    </location>
</feature>
<evidence type="ECO:0000313" key="2">
    <source>
        <dbReference type="EMBL" id="ALX05708.1"/>
    </source>
</evidence>
<evidence type="ECO:0000313" key="3">
    <source>
        <dbReference type="Proteomes" id="UP000067689"/>
    </source>
</evidence>
<protein>
    <submittedName>
        <fullName evidence="2">Uncharacterized protein</fullName>
    </submittedName>
</protein>
<reference evidence="2 3" key="1">
    <citation type="journal article" date="1991" name="Int. J. Syst. Bacteriol.">
        <title>Description of the erythromycin-producing bacterium Arthrobacter sp. strain NRRL B-3381 as Aeromicrobium erythreum gen. nov., sp. nov.</title>
        <authorList>
            <person name="Miller E.S."/>
            <person name="Woese C.R."/>
            <person name="Brenner S."/>
        </authorList>
    </citation>
    <scope>NUCLEOTIDE SEQUENCE [LARGE SCALE GENOMIC DNA]</scope>
    <source>
        <strain evidence="2 3">AR18</strain>
    </source>
</reference>
<keyword evidence="1" id="KW-1133">Transmembrane helix</keyword>
<sequence length="322" mass="33085">MTYSRRVRGRVWVPLVVAVAVQLAGVVAVFAWVAGDDLHEAPLGVVAPAVVGQTLADRAAADPDSPFTVVRPPSAAAARGLVDDGTLVGAAVVDLARSDDVLLLPRRASPDQRAAVEAAVRVTSARLGRGVEVELVGPSLSAGGRAAVTWLPVLAVGAGILTSGVLTVRSGRLPRTWPGALRRLRVIGAVAVLVGGVGGLVGALLATGPVLLWWPALSLLVLTGALVSQALEHLMDAWGWGLAVTLLVLTALPDLAGTGTWMQPVVWREVTTLLPHAAGIEILQQLTGGTAGALWRPWAVLAVWCAVGGATSTLARRERSAG</sequence>
<gene>
    <name evidence="2" type="ORF">AERYTH_13870</name>
</gene>
<dbReference type="AlphaFoldDB" id="A0A0U4CSS5"/>
<keyword evidence="1" id="KW-0472">Membrane</keyword>